<name>A0ABT6ZY11_9ACTN</name>
<dbReference type="Gene3D" id="3.40.50.1820">
    <property type="entry name" value="alpha/beta hydrolase"/>
    <property type="match status" value="1"/>
</dbReference>
<protein>
    <submittedName>
        <fullName evidence="4">Thioesterase domain-containing protein</fullName>
    </submittedName>
</protein>
<feature type="compositionally biased region" description="Basic and acidic residues" evidence="2">
    <location>
        <begin position="350"/>
        <end position="360"/>
    </location>
</feature>
<feature type="region of interest" description="Disordered" evidence="2">
    <location>
        <begin position="283"/>
        <end position="372"/>
    </location>
</feature>
<dbReference type="InterPro" id="IPR001031">
    <property type="entry name" value="Thioesterase"/>
</dbReference>
<accession>A0ABT6ZY11</accession>
<reference evidence="4 5" key="1">
    <citation type="submission" date="2023-05" db="EMBL/GenBank/DDBJ databases">
        <title>Streptantibioticus silvisoli sp. nov., acidotolerant actinomycetes 1 from pine litter.</title>
        <authorList>
            <person name="Swiecimska M."/>
            <person name="Golinska P."/>
            <person name="Sangal V."/>
            <person name="Wachnowicz B."/>
            <person name="Goodfellow M."/>
        </authorList>
    </citation>
    <scope>NUCLEOTIDE SEQUENCE [LARGE SCALE GENOMIC DNA]</scope>
    <source>
        <strain evidence="4 5">DSM 42109</strain>
    </source>
</reference>
<evidence type="ECO:0000256" key="1">
    <source>
        <dbReference type="ARBA" id="ARBA00007169"/>
    </source>
</evidence>
<feature type="compositionally biased region" description="Low complexity" evidence="2">
    <location>
        <begin position="313"/>
        <end position="348"/>
    </location>
</feature>
<keyword evidence="5" id="KW-1185">Reference proteome</keyword>
<dbReference type="Proteomes" id="UP001214441">
    <property type="component" value="Unassembled WGS sequence"/>
</dbReference>
<feature type="domain" description="Thioesterase" evidence="3">
    <location>
        <begin position="29"/>
        <end position="245"/>
    </location>
</feature>
<comment type="caution">
    <text evidence="4">The sequence shown here is derived from an EMBL/GenBank/DDBJ whole genome shotgun (WGS) entry which is preliminary data.</text>
</comment>
<dbReference type="PANTHER" id="PTHR11487">
    <property type="entry name" value="THIOESTERASE"/>
    <property type="match status" value="1"/>
</dbReference>
<dbReference type="PANTHER" id="PTHR11487:SF0">
    <property type="entry name" value="S-ACYL FATTY ACID SYNTHASE THIOESTERASE, MEDIUM CHAIN"/>
    <property type="match status" value="1"/>
</dbReference>
<evidence type="ECO:0000313" key="4">
    <source>
        <dbReference type="EMBL" id="MDJ1133952.1"/>
    </source>
</evidence>
<comment type="similarity">
    <text evidence="1">Belongs to the thioesterase family.</text>
</comment>
<evidence type="ECO:0000313" key="5">
    <source>
        <dbReference type="Proteomes" id="UP001214441"/>
    </source>
</evidence>
<proteinExistence type="inferred from homology"/>
<sequence>MNAYLVAPPGRRLGEAIPGADERSSATLRLFCFHHAGAGALTFARWKREFTSEVQVLPVRLPGRETRLREPRITEGSHLLDELDTHLGPLLEEPYAFYGHSLGALVAYRFAQHRQRTGQRTPALVGLGACPPPHLPTPLTEHRDLSDEGLLAALNRYGTLPSYLFERPRWLSTLLSTTRDDLHLAASLREGARERLTCPVHAFAGAEDEAATASAVAEWRRYTSGPFALHTVPGGHFFVREAVLPELLAAELRHRTRPHPRPAGGKSPADGRKSLVKTQKSLVNAGKHSAEKHNDEARDGATYDGETYDDETYNNNAAYSNDAYNNDAYDGEAYSNDAYNNEAYNNDTYDGEKRGADQKRAASGTYLSHLSA</sequence>
<evidence type="ECO:0000259" key="3">
    <source>
        <dbReference type="Pfam" id="PF00975"/>
    </source>
</evidence>
<evidence type="ECO:0000256" key="2">
    <source>
        <dbReference type="SAM" id="MobiDB-lite"/>
    </source>
</evidence>
<dbReference type="EMBL" id="JANCPR020000017">
    <property type="protein sequence ID" value="MDJ1133952.1"/>
    <property type="molecule type" value="Genomic_DNA"/>
</dbReference>
<dbReference type="SUPFAM" id="SSF53474">
    <property type="entry name" value="alpha/beta-Hydrolases"/>
    <property type="match status" value="1"/>
</dbReference>
<dbReference type="InterPro" id="IPR029058">
    <property type="entry name" value="AB_hydrolase_fold"/>
</dbReference>
<dbReference type="Pfam" id="PF00975">
    <property type="entry name" value="Thioesterase"/>
    <property type="match status" value="1"/>
</dbReference>
<dbReference type="RefSeq" id="WP_274041622.1">
    <property type="nucleotide sequence ID" value="NZ_JANCPR020000017.1"/>
</dbReference>
<organism evidence="4 5">
    <name type="scientific">Streptomyces iconiensis</name>
    <dbReference type="NCBI Taxonomy" id="1384038"/>
    <lineage>
        <taxon>Bacteria</taxon>
        <taxon>Bacillati</taxon>
        <taxon>Actinomycetota</taxon>
        <taxon>Actinomycetes</taxon>
        <taxon>Kitasatosporales</taxon>
        <taxon>Streptomycetaceae</taxon>
        <taxon>Streptomyces</taxon>
    </lineage>
</organism>
<gene>
    <name evidence="4" type="ORF">NMN56_018665</name>
</gene>
<dbReference type="InterPro" id="IPR012223">
    <property type="entry name" value="TEII"/>
</dbReference>
<feature type="compositionally biased region" description="Basic and acidic residues" evidence="2">
    <location>
        <begin position="288"/>
        <end position="301"/>
    </location>
</feature>